<dbReference type="Gene3D" id="3.30.450.20">
    <property type="entry name" value="PAS domain"/>
    <property type="match status" value="1"/>
</dbReference>
<comment type="catalytic activity">
    <reaction evidence="1">
        <text>ATP + protein L-histidine = ADP + protein N-phospho-L-histidine.</text>
        <dbReference type="EC" id="2.7.13.3"/>
    </reaction>
</comment>
<dbReference type="SUPFAM" id="SSF158472">
    <property type="entry name" value="HAMP domain-like"/>
    <property type="match status" value="1"/>
</dbReference>
<dbReference type="InterPro" id="IPR005467">
    <property type="entry name" value="His_kinase_dom"/>
</dbReference>
<dbReference type="InterPro" id="IPR004358">
    <property type="entry name" value="Sig_transdc_His_kin-like_C"/>
</dbReference>
<dbReference type="InterPro" id="IPR003594">
    <property type="entry name" value="HATPase_dom"/>
</dbReference>
<dbReference type="GO" id="GO:0000155">
    <property type="term" value="F:phosphorelay sensor kinase activity"/>
    <property type="evidence" value="ECO:0007669"/>
    <property type="project" value="InterPro"/>
</dbReference>
<dbReference type="InterPro" id="IPR036097">
    <property type="entry name" value="HisK_dim/P_sf"/>
</dbReference>
<dbReference type="Pfam" id="PF02518">
    <property type="entry name" value="HATPase_c"/>
    <property type="match status" value="1"/>
</dbReference>
<evidence type="ECO:0000313" key="10">
    <source>
        <dbReference type="EMBL" id="OIR09118.1"/>
    </source>
</evidence>
<dbReference type="PROSITE" id="PS50109">
    <property type="entry name" value="HIS_KIN"/>
    <property type="match status" value="1"/>
</dbReference>
<dbReference type="PRINTS" id="PR00344">
    <property type="entry name" value="BCTRLSENSOR"/>
</dbReference>
<evidence type="ECO:0000259" key="9">
    <source>
        <dbReference type="PROSITE" id="PS50885"/>
    </source>
</evidence>
<dbReference type="SUPFAM" id="SSF55785">
    <property type="entry name" value="PYP-like sensor domain (PAS domain)"/>
    <property type="match status" value="1"/>
</dbReference>
<dbReference type="EMBL" id="MLJW01000028">
    <property type="protein sequence ID" value="OIR09118.1"/>
    <property type="molecule type" value="Genomic_DNA"/>
</dbReference>
<dbReference type="InterPro" id="IPR052162">
    <property type="entry name" value="Sensor_kinase/Photoreceptor"/>
</dbReference>
<dbReference type="PROSITE" id="PS50112">
    <property type="entry name" value="PAS"/>
    <property type="match status" value="1"/>
</dbReference>
<comment type="caution">
    <text evidence="10">The sequence shown here is derived from an EMBL/GenBank/DDBJ whole genome shotgun (WGS) entry which is preliminary data.</text>
</comment>
<evidence type="ECO:0000256" key="6">
    <source>
        <dbReference type="SAM" id="Phobius"/>
    </source>
</evidence>
<dbReference type="PANTHER" id="PTHR43304">
    <property type="entry name" value="PHYTOCHROME-LIKE PROTEIN CPH1"/>
    <property type="match status" value="1"/>
</dbReference>
<dbReference type="Pfam" id="PF00512">
    <property type="entry name" value="HisKA"/>
    <property type="match status" value="1"/>
</dbReference>
<reference evidence="10" key="1">
    <citation type="submission" date="2016-10" db="EMBL/GenBank/DDBJ databases">
        <title>Sequence of Gallionella enrichment culture.</title>
        <authorList>
            <person name="Poehlein A."/>
            <person name="Muehling M."/>
            <person name="Daniel R."/>
        </authorList>
    </citation>
    <scope>NUCLEOTIDE SEQUENCE</scope>
</reference>
<accession>A0A1J5TAE9</accession>
<dbReference type="InterPro" id="IPR035965">
    <property type="entry name" value="PAS-like_dom_sf"/>
</dbReference>
<dbReference type="CDD" id="cd00130">
    <property type="entry name" value="PAS"/>
    <property type="match status" value="1"/>
</dbReference>
<feature type="domain" description="Histidine kinase" evidence="7">
    <location>
        <begin position="405"/>
        <end position="620"/>
    </location>
</feature>
<dbReference type="AlphaFoldDB" id="A0A1J5TAE9"/>
<dbReference type="CDD" id="cd00082">
    <property type="entry name" value="HisKA"/>
    <property type="match status" value="1"/>
</dbReference>
<dbReference type="PANTHER" id="PTHR43304:SF1">
    <property type="entry name" value="PAC DOMAIN-CONTAINING PROTEIN"/>
    <property type="match status" value="1"/>
</dbReference>
<dbReference type="PROSITE" id="PS50885">
    <property type="entry name" value="HAMP"/>
    <property type="match status" value="1"/>
</dbReference>
<dbReference type="Pfam" id="PF00989">
    <property type="entry name" value="PAS"/>
    <property type="match status" value="1"/>
</dbReference>
<evidence type="ECO:0000259" key="7">
    <source>
        <dbReference type="PROSITE" id="PS50109"/>
    </source>
</evidence>
<keyword evidence="4 10" id="KW-0808">Transferase</keyword>
<dbReference type="Gene3D" id="1.10.8.500">
    <property type="entry name" value="HAMP domain in histidine kinase"/>
    <property type="match status" value="1"/>
</dbReference>
<gene>
    <name evidence="10" type="primary">cph1_7</name>
    <name evidence="10" type="ORF">GALL_87250</name>
</gene>
<dbReference type="SMART" id="SM00387">
    <property type="entry name" value="HATPase_c"/>
    <property type="match status" value="1"/>
</dbReference>
<feature type="transmembrane region" description="Helical" evidence="6">
    <location>
        <begin position="192"/>
        <end position="212"/>
    </location>
</feature>
<feature type="domain" description="PAS" evidence="8">
    <location>
        <begin position="263"/>
        <end position="337"/>
    </location>
</feature>
<dbReference type="SMART" id="SM00091">
    <property type="entry name" value="PAS"/>
    <property type="match status" value="1"/>
</dbReference>
<evidence type="ECO:0000256" key="2">
    <source>
        <dbReference type="ARBA" id="ARBA00012438"/>
    </source>
</evidence>
<dbReference type="Gene3D" id="3.30.565.10">
    <property type="entry name" value="Histidine kinase-like ATPase, C-terminal domain"/>
    <property type="match status" value="1"/>
</dbReference>
<keyword evidence="6" id="KW-0472">Membrane</keyword>
<evidence type="ECO:0000259" key="8">
    <source>
        <dbReference type="PROSITE" id="PS50112"/>
    </source>
</evidence>
<dbReference type="InterPro" id="IPR013767">
    <property type="entry name" value="PAS_fold"/>
</dbReference>
<dbReference type="InterPro" id="IPR003660">
    <property type="entry name" value="HAMP_dom"/>
</dbReference>
<dbReference type="SUPFAM" id="SSF55874">
    <property type="entry name" value="ATPase domain of HSP90 chaperone/DNA topoisomerase II/histidine kinase"/>
    <property type="match status" value="1"/>
</dbReference>
<feature type="domain" description="HAMP" evidence="9">
    <location>
        <begin position="209"/>
        <end position="262"/>
    </location>
</feature>
<keyword evidence="6" id="KW-0812">Transmembrane</keyword>
<dbReference type="FunFam" id="3.30.565.10:FF:000006">
    <property type="entry name" value="Sensor histidine kinase WalK"/>
    <property type="match status" value="1"/>
</dbReference>
<dbReference type="SMART" id="SM00388">
    <property type="entry name" value="HisKA"/>
    <property type="match status" value="1"/>
</dbReference>
<evidence type="ECO:0000256" key="5">
    <source>
        <dbReference type="ARBA" id="ARBA00022777"/>
    </source>
</evidence>
<keyword evidence="6" id="KW-1133">Transmembrane helix</keyword>
<protein>
    <recommendedName>
        <fullName evidence="2">histidine kinase</fullName>
        <ecNumber evidence="2">2.7.13.3</ecNumber>
    </recommendedName>
</protein>
<evidence type="ECO:0000256" key="3">
    <source>
        <dbReference type="ARBA" id="ARBA00022553"/>
    </source>
</evidence>
<evidence type="ECO:0000256" key="4">
    <source>
        <dbReference type="ARBA" id="ARBA00022679"/>
    </source>
</evidence>
<evidence type="ECO:0000256" key="1">
    <source>
        <dbReference type="ARBA" id="ARBA00000085"/>
    </source>
</evidence>
<dbReference type="EC" id="2.7.13.3" evidence="2"/>
<keyword evidence="3" id="KW-0597">Phosphoprotein</keyword>
<dbReference type="InterPro" id="IPR036890">
    <property type="entry name" value="HATPase_C_sf"/>
</dbReference>
<keyword evidence="5" id="KW-0418">Kinase</keyword>
<dbReference type="Pfam" id="PF12729">
    <property type="entry name" value="4HB_MCP_1"/>
    <property type="match status" value="1"/>
</dbReference>
<name>A0A1J5TAE9_9ZZZZ</name>
<dbReference type="Gene3D" id="1.10.287.130">
    <property type="match status" value="1"/>
</dbReference>
<dbReference type="SUPFAM" id="SSF47384">
    <property type="entry name" value="Homodimeric domain of signal transducing histidine kinase"/>
    <property type="match status" value="1"/>
</dbReference>
<dbReference type="InterPro" id="IPR000014">
    <property type="entry name" value="PAS"/>
</dbReference>
<dbReference type="SMART" id="SM00304">
    <property type="entry name" value="HAMP"/>
    <property type="match status" value="1"/>
</dbReference>
<dbReference type="GO" id="GO:0016020">
    <property type="term" value="C:membrane"/>
    <property type="evidence" value="ECO:0007669"/>
    <property type="project" value="InterPro"/>
</dbReference>
<dbReference type="Pfam" id="PF00672">
    <property type="entry name" value="HAMP"/>
    <property type="match status" value="1"/>
</dbReference>
<dbReference type="NCBIfam" id="TIGR00229">
    <property type="entry name" value="sensory_box"/>
    <property type="match status" value="1"/>
</dbReference>
<feature type="transmembrane region" description="Helical" evidence="6">
    <location>
        <begin position="12"/>
        <end position="31"/>
    </location>
</feature>
<proteinExistence type="predicted"/>
<dbReference type="InterPro" id="IPR024478">
    <property type="entry name" value="HlyB_4HB_MCP"/>
</dbReference>
<organism evidence="10">
    <name type="scientific">mine drainage metagenome</name>
    <dbReference type="NCBI Taxonomy" id="410659"/>
    <lineage>
        <taxon>unclassified sequences</taxon>
        <taxon>metagenomes</taxon>
        <taxon>ecological metagenomes</taxon>
    </lineage>
</organism>
<dbReference type="InterPro" id="IPR003661">
    <property type="entry name" value="HisK_dim/P_dom"/>
</dbReference>
<sequence>MRAFLRVGHRIAFGYLLLLFLVAAVGFWGFLSASRAVEQIRTVYEHPFTVTASLGDARRDILLMNQRLLFLLAYPGELEHAGLGSEVARLEKDADAALNVAFDHYLGPQQDVQSLEIASGNWRILADSIAAPMIRGDLAAARDLYRVHGAAQLQAVLNAIDTMQAYARGRAEQVQGSSRSALGQQKYDLQRMLALALLLGGGAFLMVLRSIIVPLGRLRRSLAALSRGQLEILTEDTGRIDEIGDIARDLEDLRRALVVKRQTDLKFQTVFRNSPDLIAIVRKDDGRLIDVNDGFARQLGLSRDEAVGQSLAELQVWSDPQDNAAILKSLNRSHHLSELRTSLRRRDGNRLTVVMSIEQILLDQQECLIMLARDITRQKLEEETMHHMLDELARSNAELARFAQLASHDLQEPTRSICAYAQLLERRYLPQLDEEGVECLNYLIEGAQRMRDQINGLSTYSQAAAHAQSFHAVDMEQVVQAVLTDLGAAMRDGKAAIVRETPLPQVQGDARQLRQLMLALLSNALKFQPPGQAAEVRLRARRDGAHWQITVQDNGIGIPEAQRHAVFDMFRRLHGQSRYPGTGLGLALAKRIVENHHGRIWITAPAGGGTSLHLTLPPAEEGADLAALP</sequence>